<reference evidence="2" key="1">
    <citation type="submission" date="2023-07" db="EMBL/GenBank/DDBJ databases">
        <title>A chromosome-level genome assembly of Lolium multiflorum.</title>
        <authorList>
            <person name="Chen Y."/>
            <person name="Copetti D."/>
            <person name="Kolliker R."/>
            <person name="Studer B."/>
        </authorList>
    </citation>
    <scope>NUCLEOTIDE SEQUENCE</scope>
    <source>
        <strain evidence="2">02402/16</strain>
        <tissue evidence="2">Leaf</tissue>
    </source>
</reference>
<dbReference type="InterPro" id="IPR001584">
    <property type="entry name" value="Integrase_cat-core"/>
</dbReference>
<dbReference type="EMBL" id="JAUUTY010000001">
    <property type="protein sequence ID" value="KAK1698306.1"/>
    <property type="molecule type" value="Genomic_DNA"/>
</dbReference>
<dbReference type="Pfam" id="PF17921">
    <property type="entry name" value="Integrase_H2C2"/>
    <property type="match status" value="1"/>
</dbReference>
<dbReference type="InterPro" id="IPR036397">
    <property type="entry name" value="RNaseH_sf"/>
</dbReference>
<keyword evidence="3" id="KW-1185">Reference proteome</keyword>
<comment type="caution">
    <text evidence="2">The sequence shown here is derived from an EMBL/GenBank/DDBJ whole genome shotgun (WGS) entry which is preliminary data.</text>
</comment>
<dbReference type="Gene3D" id="1.10.340.70">
    <property type="match status" value="1"/>
</dbReference>
<dbReference type="GO" id="GO:0015074">
    <property type="term" value="P:DNA integration"/>
    <property type="evidence" value="ECO:0007669"/>
    <property type="project" value="InterPro"/>
</dbReference>
<dbReference type="Gene3D" id="3.30.420.10">
    <property type="entry name" value="Ribonuclease H-like superfamily/Ribonuclease H"/>
    <property type="match status" value="1"/>
</dbReference>
<dbReference type="SUPFAM" id="SSF56672">
    <property type="entry name" value="DNA/RNA polymerases"/>
    <property type="match status" value="1"/>
</dbReference>
<dbReference type="InterPro" id="IPR041588">
    <property type="entry name" value="Integrase_H2C2"/>
</dbReference>
<feature type="domain" description="Integrase catalytic" evidence="1">
    <location>
        <begin position="353"/>
        <end position="471"/>
    </location>
</feature>
<dbReference type="GO" id="GO:0003676">
    <property type="term" value="F:nucleic acid binding"/>
    <property type="evidence" value="ECO:0007669"/>
    <property type="project" value="InterPro"/>
</dbReference>
<accession>A0AAD8U3K1</accession>
<dbReference type="AlphaFoldDB" id="A0AAD8U3K1"/>
<gene>
    <name evidence="2" type="ORF">QYE76_015003</name>
</gene>
<dbReference type="SUPFAM" id="SSF53098">
    <property type="entry name" value="Ribonuclease H-like"/>
    <property type="match status" value="1"/>
</dbReference>
<dbReference type="Proteomes" id="UP001231189">
    <property type="component" value="Unassembled WGS sequence"/>
</dbReference>
<dbReference type="PANTHER" id="PTHR37984">
    <property type="entry name" value="PROTEIN CBG26694"/>
    <property type="match status" value="1"/>
</dbReference>
<dbReference type="InterPro" id="IPR043502">
    <property type="entry name" value="DNA/RNA_pol_sf"/>
</dbReference>
<protein>
    <recommendedName>
        <fullName evidence="1">Integrase catalytic domain-containing protein</fullName>
    </recommendedName>
</protein>
<dbReference type="InterPro" id="IPR050951">
    <property type="entry name" value="Retrovirus_Pol_polyprotein"/>
</dbReference>
<dbReference type="PANTHER" id="PTHR37984:SF5">
    <property type="entry name" value="PROTEIN NYNRIN-LIKE"/>
    <property type="match status" value="1"/>
</dbReference>
<dbReference type="Gene3D" id="3.10.10.10">
    <property type="entry name" value="HIV Type 1 Reverse Transcriptase, subunit A, domain 1"/>
    <property type="match status" value="1"/>
</dbReference>
<proteinExistence type="predicted"/>
<name>A0AAD8U3K1_LOLMU</name>
<dbReference type="Pfam" id="PF00665">
    <property type="entry name" value="rve"/>
    <property type="match status" value="1"/>
</dbReference>
<dbReference type="InterPro" id="IPR012337">
    <property type="entry name" value="RNaseH-like_sf"/>
</dbReference>
<evidence type="ECO:0000259" key="1">
    <source>
        <dbReference type="PROSITE" id="PS50994"/>
    </source>
</evidence>
<dbReference type="PROSITE" id="PS50994">
    <property type="entry name" value="INTEGRASE"/>
    <property type="match status" value="1"/>
</dbReference>
<organism evidence="2 3">
    <name type="scientific">Lolium multiflorum</name>
    <name type="common">Italian ryegrass</name>
    <name type="synonym">Lolium perenne subsp. multiflorum</name>
    <dbReference type="NCBI Taxonomy" id="4521"/>
    <lineage>
        <taxon>Eukaryota</taxon>
        <taxon>Viridiplantae</taxon>
        <taxon>Streptophyta</taxon>
        <taxon>Embryophyta</taxon>
        <taxon>Tracheophyta</taxon>
        <taxon>Spermatophyta</taxon>
        <taxon>Magnoliopsida</taxon>
        <taxon>Liliopsida</taxon>
        <taxon>Poales</taxon>
        <taxon>Poaceae</taxon>
        <taxon>BOP clade</taxon>
        <taxon>Pooideae</taxon>
        <taxon>Poodae</taxon>
        <taxon>Poeae</taxon>
        <taxon>Poeae Chloroplast Group 2 (Poeae type)</taxon>
        <taxon>Loliodinae</taxon>
        <taxon>Loliinae</taxon>
        <taxon>Lolium</taxon>
    </lineage>
</organism>
<evidence type="ECO:0000313" key="3">
    <source>
        <dbReference type="Proteomes" id="UP001231189"/>
    </source>
</evidence>
<evidence type="ECO:0000313" key="2">
    <source>
        <dbReference type="EMBL" id="KAK1698306.1"/>
    </source>
</evidence>
<sequence length="471" mass="53626">MSPRELAEHSLNVRKDAKPVRQPLRRFAEDRRKIIGEEVTKLLVSGFIVEVLHTEWLANPVLVEKKKEEDPKAPKVWRMCIDYTNLNKACPKDPFPLPRIDQCSGDWDAKDANMAAYRFHVQKIAGFFEGCEFHHIPRAENEATDTLSKLGSSRQSIPAGIALAHLRTPSIKPSPESESIFVPESHVVPMDIDEGNPGTTLSNPGTPESKPEEIMIVDHMEIDVPVFPVRETPTWVKPIKEFLVNGGLPADETESRRIQRRSKAYTIINGEMYKRSVTGVLQRCVEPEEGKEMLLEVHQGECGHHASSRALVAKVFRHGFYWPTALEDAEDLVRKCNGCQRYAKQIHTPASGLKTIPITWPFAVWCLDMVGPFKTVRGNMTHILVMVDKFTKWLEVKPIGKCDGHTAVKFLKDVILRYGYPHSIITDNRTNFAQGEFKWFCDDNNIRLDKRSYQPTSSMTHHEFNSIPKKR</sequence>